<feature type="transmembrane region" description="Helical" evidence="6">
    <location>
        <begin position="614"/>
        <end position="634"/>
    </location>
</feature>
<evidence type="ECO:0000256" key="1">
    <source>
        <dbReference type="ARBA" id="ARBA00004651"/>
    </source>
</evidence>
<evidence type="ECO:0000256" key="4">
    <source>
        <dbReference type="ARBA" id="ARBA00022989"/>
    </source>
</evidence>
<feature type="transmembrane region" description="Helical" evidence="6">
    <location>
        <begin position="711"/>
        <end position="733"/>
    </location>
</feature>
<dbReference type="GO" id="GO:0005886">
    <property type="term" value="C:plasma membrane"/>
    <property type="evidence" value="ECO:0007669"/>
    <property type="project" value="UniProtKB-SubCell"/>
</dbReference>
<keyword evidence="2" id="KW-1003">Cell membrane</keyword>
<evidence type="ECO:0000313" key="9">
    <source>
        <dbReference type="Proteomes" id="UP000199518"/>
    </source>
</evidence>
<dbReference type="AlphaFoldDB" id="A0A1I3R1Y1"/>
<feature type="transmembrane region" description="Helical" evidence="6">
    <location>
        <begin position="225"/>
        <end position="245"/>
    </location>
</feature>
<evidence type="ECO:0000256" key="3">
    <source>
        <dbReference type="ARBA" id="ARBA00022692"/>
    </source>
</evidence>
<feature type="transmembrane region" description="Helical" evidence="6">
    <location>
        <begin position="588"/>
        <end position="607"/>
    </location>
</feature>
<feature type="transmembrane region" description="Helical" evidence="6">
    <location>
        <begin position="683"/>
        <end position="705"/>
    </location>
</feature>
<sequence>MKWGAWLARQRWTLLIATALISLALWEPASRLKLDESIESLYDERDPFLLAYQRSKANFGGDEFVLVAYTADDVTSQTELLKLKEFSDKLSAVPGVRAESTQNLWGTLRNPRATGVVRVALRLPATERALLDLSRHILIGEDGKTVCVVLRLLDSKDSPVPRSQTIKQIREIAAEHRPQAYVAGEPVQIYDMFRYVDQDSWRLGLASSGLLMAVILIFFRNLRWVVLPILIIQVTLLWTCGLLQLTGMKLSMVSSMLTSLITVIAIATTMHITVIYRDLRQQYSRLEAFQITFARLVVPMIWVSVTTAIGFASLLTSGATPVRSFSIMMALGSLLVPLLCVLILPGGILIGKVQSDPRTPFGERILTGELDRLSNWAVNHPWKIVGATVLLTVIGCLGLLRLKVETDFSRNFRRSSPVVKAIEFFETKMGGAGTWEVSFEVPKEFGELPFDKIRDLTDDLRALKLPDGTGLTKVIALTDGIDLVPRIPLGEEERRGLFRAIPRFRDALLDERRDMMQHLQPEMEPSLYNEKQGRMRIVLRALEQKPAEVKLRLIKQVEQTAQKYFPDAEASGLYVLLTYMISSLLGDQVTSFILSSIGILLCMTIAFRSLSIGLISLVPNILPLILVVGGMGWLGVPINIGTAMIASVSIGLTVDTTILYLTEYQLARQMGDTHLEAVHHAHGGAGMALTLANIALIVGFSILALSNFVPMVYFGVLVSMAMFGGLMGNLLLLPGLLRWVRMPGLPAEKVETPVAVAGN</sequence>
<dbReference type="RefSeq" id="WP_175517716.1">
    <property type="nucleotide sequence ID" value="NZ_FOQD01000019.1"/>
</dbReference>
<feature type="transmembrane region" description="Helical" evidence="6">
    <location>
        <begin position="384"/>
        <end position="404"/>
    </location>
</feature>
<evidence type="ECO:0000313" key="8">
    <source>
        <dbReference type="EMBL" id="SFJ39367.1"/>
    </source>
</evidence>
<keyword evidence="3 6" id="KW-0812">Transmembrane</keyword>
<evidence type="ECO:0000259" key="7">
    <source>
        <dbReference type="Pfam" id="PF03176"/>
    </source>
</evidence>
<dbReference type="PANTHER" id="PTHR33406:SF12">
    <property type="entry name" value="BLR2997 PROTEIN"/>
    <property type="match status" value="1"/>
</dbReference>
<feature type="transmembrane region" description="Helical" evidence="6">
    <location>
        <begin position="640"/>
        <end position="662"/>
    </location>
</feature>
<proteinExistence type="predicted"/>
<feature type="transmembrane region" description="Helical" evidence="6">
    <location>
        <begin position="327"/>
        <end position="350"/>
    </location>
</feature>
<feature type="transmembrane region" description="Helical" evidence="6">
    <location>
        <begin position="296"/>
        <end position="315"/>
    </location>
</feature>
<dbReference type="PANTHER" id="PTHR33406">
    <property type="entry name" value="MEMBRANE PROTEIN MJ1562-RELATED"/>
    <property type="match status" value="1"/>
</dbReference>
<protein>
    <recommendedName>
        <fullName evidence="7">Membrane transport protein MMPL domain-containing protein</fullName>
    </recommendedName>
</protein>
<keyword evidence="5 6" id="KW-0472">Membrane</keyword>
<reference evidence="9" key="1">
    <citation type="submission" date="2016-10" db="EMBL/GenBank/DDBJ databases">
        <authorList>
            <person name="Varghese N."/>
            <person name="Submissions S."/>
        </authorList>
    </citation>
    <scope>NUCLEOTIDE SEQUENCE [LARGE SCALE GENOMIC DNA]</scope>
    <source>
        <strain evidence="9">DSM 26348</strain>
    </source>
</reference>
<organism evidence="8 9">
    <name type="scientific">Planctomicrobium piriforme</name>
    <dbReference type="NCBI Taxonomy" id="1576369"/>
    <lineage>
        <taxon>Bacteria</taxon>
        <taxon>Pseudomonadati</taxon>
        <taxon>Planctomycetota</taxon>
        <taxon>Planctomycetia</taxon>
        <taxon>Planctomycetales</taxon>
        <taxon>Planctomycetaceae</taxon>
        <taxon>Planctomicrobium</taxon>
    </lineage>
</organism>
<feature type="domain" description="Membrane transport protein MMPL" evidence="7">
    <location>
        <begin position="135"/>
        <end position="341"/>
    </location>
</feature>
<dbReference type="InterPro" id="IPR004869">
    <property type="entry name" value="MMPL_dom"/>
</dbReference>
<evidence type="ECO:0000256" key="2">
    <source>
        <dbReference type="ARBA" id="ARBA00022475"/>
    </source>
</evidence>
<feature type="transmembrane region" description="Helical" evidence="6">
    <location>
        <begin position="257"/>
        <end position="276"/>
    </location>
</feature>
<dbReference type="SUPFAM" id="SSF82866">
    <property type="entry name" value="Multidrug efflux transporter AcrB transmembrane domain"/>
    <property type="match status" value="2"/>
</dbReference>
<keyword evidence="4 6" id="KW-1133">Transmembrane helix</keyword>
<dbReference type="Gene3D" id="1.20.1640.10">
    <property type="entry name" value="Multidrug efflux transporter AcrB transmembrane domain"/>
    <property type="match status" value="2"/>
</dbReference>
<accession>A0A1I3R1Y1</accession>
<keyword evidence="9" id="KW-1185">Reference proteome</keyword>
<evidence type="ECO:0000256" key="6">
    <source>
        <dbReference type="SAM" id="Phobius"/>
    </source>
</evidence>
<name>A0A1I3R1Y1_9PLAN</name>
<dbReference type="Proteomes" id="UP000199518">
    <property type="component" value="Unassembled WGS sequence"/>
</dbReference>
<gene>
    <name evidence="8" type="ORF">SAMN05421753_119107</name>
</gene>
<dbReference type="STRING" id="1576369.SAMN05421753_119107"/>
<dbReference type="Pfam" id="PF03176">
    <property type="entry name" value="MMPL"/>
    <property type="match status" value="1"/>
</dbReference>
<dbReference type="InterPro" id="IPR050545">
    <property type="entry name" value="Mycobact_MmpL"/>
</dbReference>
<feature type="transmembrane region" description="Helical" evidence="6">
    <location>
        <begin position="201"/>
        <end position="219"/>
    </location>
</feature>
<dbReference type="EMBL" id="FOQD01000019">
    <property type="protein sequence ID" value="SFJ39367.1"/>
    <property type="molecule type" value="Genomic_DNA"/>
</dbReference>
<comment type="subcellular location">
    <subcellularLocation>
        <location evidence="1">Cell membrane</location>
        <topology evidence="1">Multi-pass membrane protein</topology>
    </subcellularLocation>
</comment>
<evidence type="ECO:0000256" key="5">
    <source>
        <dbReference type="ARBA" id="ARBA00023136"/>
    </source>
</evidence>